<protein>
    <submittedName>
        <fullName evidence="6">Putative L-tyrosine decarboxylase</fullName>
    </submittedName>
</protein>
<dbReference type="Gene3D" id="3.40.640.10">
    <property type="entry name" value="Type I PLP-dependent aspartate aminotransferase-like (Major domain)"/>
    <property type="match status" value="1"/>
</dbReference>
<keyword evidence="3 5" id="KW-0456">Lyase</keyword>
<evidence type="ECO:0000313" key="6">
    <source>
        <dbReference type="EMBL" id="GAB16057.1"/>
    </source>
</evidence>
<dbReference type="Pfam" id="PF00282">
    <property type="entry name" value="Pyridoxal_deC"/>
    <property type="match status" value="1"/>
</dbReference>
<keyword evidence="7" id="KW-1185">Reference proteome</keyword>
<evidence type="ECO:0000256" key="5">
    <source>
        <dbReference type="RuleBase" id="RU000382"/>
    </source>
</evidence>
<keyword evidence="2 4" id="KW-0663">Pyridoxal phosphate</keyword>
<name>H0QTA6_ARTG1</name>
<dbReference type="GO" id="GO:0004058">
    <property type="term" value="F:aromatic-L-amino-acid decarboxylase activity"/>
    <property type="evidence" value="ECO:0007669"/>
    <property type="project" value="UniProtKB-ARBA"/>
</dbReference>
<proteinExistence type="inferred from homology"/>
<dbReference type="AlphaFoldDB" id="H0QTA6"/>
<evidence type="ECO:0000256" key="1">
    <source>
        <dbReference type="ARBA" id="ARBA00001933"/>
    </source>
</evidence>
<dbReference type="GO" id="GO:0030170">
    <property type="term" value="F:pyridoxal phosphate binding"/>
    <property type="evidence" value="ECO:0007669"/>
    <property type="project" value="InterPro"/>
</dbReference>
<dbReference type="eggNOG" id="COG0076">
    <property type="taxonomic scope" value="Bacteria"/>
</dbReference>
<comment type="caution">
    <text evidence="6">The sequence shown here is derived from an EMBL/GenBank/DDBJ whole genome shotgun (WGS) entry which is preliminary data.</text>
</comment>
<feature type="modified residue" description="N6-(pyridoxal phosphate)lysine" evidence="4">
    <location>
        <position position="264"/>
    </location>
</feature>
<dbReference type="OrthoDB" id="3335676at2"/>
<dbReference type="Proteomes" id="UP000003828">
    <property type="component" value="Unassembled WGS sequence"/>
</dbReference>
<dbReference type="STRING" id="1077972.ARGLB_110_00180"/>
<dbReference type="GO" id="GO:0019752">
    <property type="term" value="P:carboxylic acid metabolic process"/>
    <property type="evidence" value="ECO:0007669"/>
    <property type="project" value="InterPro"/>
</dbReference>
<evidence type="ECO:0000256" key="4">
    <source>
        <dbReference type="PIRSR" id="PIRSR602129-50"/>
    </source>
</evidence>
<dbReference type="EMBL" id="BAEG01000110">
    <property type="protein sequence ID" value="GAB16057.1"/>
    <property type="molecule type" value="Genomic_DNA"/>
</dbReference>
<gene>
    <name evidence="6" type="ORF">ARGLB_110_00180</name>
</gene>
<organism evidence="6 7">
    <name type="scientific">Arthrobacter globiformis (strain ATCC 8010 / DSM 20124 / JCM 1332 / NBRC 12137 / NCIMB 8907 / NRRL B-2979 / 168)</name>
    <dbReference type="NCBI Taxonomy" id="1077972"/>
    <lineage>
        <taxon>Bacteria</taxon>
        <taxon>Bacillati</taxon>
        <taxon>Actinomycetota</taxon>
        <taxon>Actinomycetes</taxon>
        <taxon>Micrococcales</taxon>
        <taxon>Micrococcaceae</taxon>
        <taxon>Arthrobacter</taxon>
    </lineage>
</organism>
<sequence length="457" mass="49233">MRAQDVRLDDAVIDELRQRAKDLEAYSTLWAGGPAIDSSGSAALSSLVERLANMYPYGDAKYIGQLLKPPHPVAWVAQAITALINPNNHAMDGGPATAVLEKEVVAKLAAMFGYEEHLGHLTSSGTIANLEALWVARELHPGKVILSGTNAHYTHERMCRLLGTPHETITEDDWGRLSMADLRIRLARGGVGTIVVTLGTTGLGALDQVHEAADLAAEFGARLHIDAAYGGFHTLLATGPEPLVDSAPFLAIRRADSIVVDPHKHGLQPYGCGSVLFADPSVGKLYSHSSPYTYFTSSDLHLGEISLECSRAGASAAAFWTTVEALGLSREGMGSIIADGRRAALQIADIVRAADGAELVVEPELDIVCVFPRRPTTGQISAATEDAFAAMAQDGWHLAMYRVDSKWLARNHPWVVVDSDYTTVLRSCAMKPEHLQLAQEFGRRLIASMEQQPSRTS</sequence>
<dbReference type="SUPFAM" id="SSF53383">
    <property type="entry name" value="PLP-dependent transferases"/>
    <property type="match status" value="1"/>
</dbReference>
<dbReference type="InterPro" id="IPR015421">
    <property type="entry name" value="PyrdxlP-dep_Trfase_major"/>
</dbReference>
<comment type="similarity">
    <text evidence="5">Belongs to the group II decarboxylase family.</text>
</comment>
<evidence type="ECO:0000313" key="7">
    <source>
        <dbReference type="Proteomes" id="UP000003828"/>
    </source>
</evidence>
<dbReference type="InterPro" id="IPR015424">
    <property type="entry name" value="PyrdxlP-dep_Trfase"/>
</dbReference>
<dbReference type="InterPro" id="IPR002129">
    <property type="entry name" value="PyrdxlP-dep_de-COase"/>
</dbReference>
<reference evidence="6 7" key="1">
    <citation type="submission" date="2011-12" db="EMBL/GenBank/DDBJ databases">
        <title>Whole genome shotgun sequence of Arthrobacter globiformis NBRC 12137.</title>
        <authorList>
            <person name="Miyazawa S."/>
            <person name="Hosoyama A."/>
            <person name="Tsuchikane K."/>
            <person name="Katsumata H."/>
            <person name="Yamazaki S."/>
            <person name="Fujita N."/>
        </authorList>
    </citation>
    <scope>NUCLEOTIDE SEQUENCE [LARGE SCALE GENOMIC DNA]</scope>
    <source>
        <strain evidence="6 7">NBRC 12137</strain>
    </source>
</reference>
<accession>H0QTA6</accession>
<dbReference type="PANTHER" id="PTHR42735">
    <property type="match status" value="1"/>
</dbReference>
<evidence type="ECO:0000256" key="2">
    <source>
        <dbReference type="ARBA" id="ARBA00022898"/>
    </source>
</evidence>
<dbReference type="InterPro" id="IPR050477">
    <property type="entry name" value="GrpII_AminoAcid_Decarb"/>
</dbReference>
<dbReference type="PANTHER" id="PTHR42735:SF4">
    <property type="entry name" value="PYRIDOXAL PHOSPHATE-DEPENDENT DECARBOXYLASE FAMILY PROTEIN"/>
    <property type="match status" value="1"/>
</dbReference>
<dbReference type="RefSeq" id="WP_003805986.1">
    <property type="nucleotide sequence ID" value="NZ_BAEG01000110.1"/>
</dbReference>
<evidence type="ECO:0000256" key="3">
    <source>
        <dbReference type="ARBA" id="ARBA00023239"/>
    </source>
</evidence>
<comment type="cofactor">
    <cofactor evidence="1 4 5">
        <name>pyridoxal 5'-phosphate</name>
        <dbReference type="ChEBI" id="CHEBI:597326"/>
    </cofactor>
</comment>